<evidence type="ECO:0000256" key="5">
    <source>
        <dbReference type="ARBA" id="ARBA00022500"/>
    </source>
</evidence>
<dbReference type="AlphaFoldDB" id="A0A7Z2GJ55"/>
<dbReference type="GO" id="GO:0006935">
    <property type="term" value="P:chemotaxis"/>
    <property type="evidence" value="ECO:0007669"/>
    <property type="project" value="UniProtKB-KW"/>
</dbReference>
<keyword evidence="4 10" id="KW-0963">Cytoplasm</keyword>
<dbReference type="NCBIfam" id="NF008368">
    <property type="entry name" value="PRK11166.1"/>
    <property type="match status" value="1"/>
</dbReference>
<evidence type="ECO:0000256" key="1">
    <source>
        <dbReference type="ARBA" id="ARBA00004496"/>
    </source>
</evidence>
<dbReference type="Proteomes" id="UP000433577">
    <property type="component" value="Chromosome 1"/>
</dbReference>
<dbReference type="Gene3D" id="1.20.5.590">
    <property type="entry name" value="Single helix bin"/>
    <property type="match status" value="1"/>
</dbReference>
<evidence type="ECO:0000256" key="2">
    <source>
        <dbReference type="ARBA" id="ARBA00005908"/>
    </source>
</evidence>
<protein>
    <recommendedName>
        <fullName evidence="3 10">Protein phosphatase CheZ</fullName>
        <ecNumber evidence="10">3.1.3.-</ecNumber>
    </recommendedName>
    <alternativeName>
        <fullName evidence="9 10">Chemotaxis protein CheZ</fullName>
    </alternativeName>
</protein>
<evidence type="ECO:0000256" key="11">
    <source>
        <dbReference type="PIRSR" id="PIRSR002884-1"/>
    </source>
</evidence>
<proteinExistence type="inferred from homology"/>
<organism evidence="13 14">
    <name type="scientific">Paraburkholderia acidisoli</name>
    <dbReference type="NCBI Taxonomy" id="2571748"/>
    <lineage>
        <taxon>Bacteria</taxon>
        <taxon>Pseudomonadati</taxon>
        <taxon>Pseudomonadota</taxon>
        <taxon>Betaproteobacteria</taxon>
        <taxon>Burkholderiales</taxon>
        <taxon>Burkholderiaceae</taxon>
        <taxon>Paraburkholderia</taxon>
    </lineage>
</organism>
<comment type="function">
    <text evidence="10">Plays an important role in bacterial chemotaxis signal transduction pathway by accelerating the dephosphorylation of phosphorylated CheY (CheY-P).</text>
</comment>
<sequence>MSSSRSRPRRSTRSSTRFSRRWRRRGADVNEPISAHGEDAAAFDDAPAGTGDPSDRILARIGQLTRNLRDSMRELGLDKHVERAAEAVPDARDRLRYVANMTEQAAERVLSAIELAKPLQETLERDAKELSSRWSTWYDAPIGREEVRQLMDDTRSFLDQVPQSTAATNQHLLEIMLAQDFQDLTGQVIKKIMDVVYLIEQQLLTVLVENIAPERREQFAATAAALAEETSGTGSPEHLLNGPQIDPEGKADVMQDQAQVDDLLASLGF</sequence>
<keyword evidence="8 10" id="KW-0904">Protein phosphatase</keyword>
<gene>
    <name evidence="13" type="primary">cheZ</name>
    <name evidence="13" type="ORF">FAZ98_13645</name>
</gene>
<evidence type="ECO:0000313" key="13">
    <source>
        <dbReference type="EMBL" id="QGZ62683.1"/>
    </source>
</evidence>
<feature type="region of interest" description="Disordered" evidence="12">
    <location>
        <begin position="222"/>
        <end position="249"/>
    </location>
</feature>
<dbReference type="EMBL" id="CP046913">
    <property type="protein sequence ID" value="QGZ62683.1"/>
    <property type="molecule type" value="Genomic_DNA"/>
</dbReference>
<evidence type="ECO:0000256" key="8">
    <source>
        <dbReference type="ARBA" id="ARBA00022912"/>
    </source>
</evidence>
<dbReference type="Gene3D" id="1.10.287.500">
    <property type="entry name" value="Helix hairpin bin"/>
    <property type="match status" value="1"/>
</dbReference>
<feature type="compositionally biased region" description="Basic residues" evidence="12">
    <location>
        <begin position="1"/>
        <end position="24"/>
    </location>
</feature>
<keyword evidence="7 10" id="KW-0378">Hydrolase</keyword>
<dbReference type="InterPro" id="IPR007439">
    <property type="entry name" value="Chemotax_Pase_CheZ"/>
</dbReference>
<evidence type="ECO:0000256" key="12">
    <source>
        <dbReference type="SAM" id="MobiDB-lite"/>
    </source>
</evidence>
<dbReference type="PIRSF" id="PIRSF002884">
    <property type="entry name" value="CheZ"/>
    <property type="match status" value="1"/>
</dbReference>
<dbReference type="KEGG" id="pacs:FAZ98_13645"/>
<dbReference type="GO" id="GO:0004721">
    <property type="term" value="F:phosphoprotein phosphatase activity"/>
    <property type="evidence" value="ECO:0007669"/>
    <property type="project" value="UniProtKB-KW"/>
</dbReference>
<dbReference type="PANTHER" id="PTHR43693">
    <property type="entry name" value="PROTEIN PHOSPHATASE CHEZ"/>
    <property type="match status" value="1"/>
</dbReference>
<dbReference type="Pfam" id="PF04344">
    <property type="entry name" value="CheZ"/>
    <property type="match status" value="1"/>
</dbReference>
<name>A0A7Z2GJ55_9BURK</name>
<dbReference type="GO" id="GO:0050920">
    <property type="term" value="P:regulation of chemotaxis"/>
    <property type="evidence" value="ECO:0007669"/>
    <property type="project" value="InterPro"/>
</dbReference>
<evidence type="ECO:0000256" key="4">
    <source>
        <dbReference type="ARBA" id="ARBA00022490"/>
    </source>
</evidence>
<comment type="subunit">
    <text evidence="10">Homodimer.</text>
</comment>
<dbReference type="PANTHER" id="PTHR43693:SF1">
    <property type="entry name" value="PROTEIN PHOSPHATASE CHEZ"/>
    <property type="match status" value="1"/>
</dbReference>
<dbReference type="OrthoDB" id="9773007at2"/>
<evidence type="ECO:0000256" key="7">
    <source>
        <dbReference type="ARBA" id="ARBA00022801"/>
    </source>
</evidence>
<feature type="region of interest" description="Disordered" evidence="12">
    <location>
        <begin position="1"/>
        <end position="55"/>
    </location>
</feature>
<dbReference type="SUPFAM" id="SSF75708">
    <property type="entry name" value="Chemotaxis phosphatase CheZ"/>
    <property type="match status" value="1"/>
</dbReference>
<dbReference type="InterPro" id="IPR050992">
    <property type="entry name" value="CheZ_family_phosphatases"/>
</dbReference>
<evidence type="ECO:0000256" key="9">
    <source>
        <dbReference type="ARBA" id="ARBA00029599"/>
    </source>
</evidence>
<feature type="site" description="Enhances dephosphorylation of CheY-P" evidence="11">
    <location>
        <position position="187"/>
    </location>
</feature>
<evidence type="ECO:0000256" key="6">
    <source>
        <dbReference type="ARBA" id="ARBA00022779"/>
    </source>
</evidence>
<keyword evidence="5 10" id="KW-0145">Chemotaxis</keyword>
<accession>A0A7Z2GJ55</accession>
<comment type="subcellular location">
    <subcellularLocation>
        <location evidence="1 10">Cytoplasm</location>
    </subcellularLocation>
</comment>
<dbReference type="GO" id="GO:0005737">
    <property type="term" value="C:cytoplasm"/>
    <property type="evidence" value="ECO:0007669"/>
    <property type="project" value="UniProtKB-SubCell"/>
</dbReference>
<keyword evidence="14" id="KW-1185">Reference proteome</keyword>
<dbReference type="EC" id="3.1.3.-" evidence="10"/>
<dbReference type="GO" id="GO:0009288">
    <property type="term" value="C:bacterial-type flagellum"/>
    <property type="evidence" value="ECO:0007669"/>
    <property type="project" value="InterPro"/>
</dbReference>
<dbReference type="GO" id="GO:0097588">
    <property type="term" value="P:archaeal or bacterial-type flagellum-dependent cell motility"/>
    <property type="evidence" value="ECO:0007669"/>
    <property type="project" value="UniProtKB-KW"/>
</dbReference>
<comment type="similarity">
    <text evidence="2 10">Belongs to the CheZ family.</text>
</comment>
<reference evidence="13 14" key="1">
    <citation type="submission" date="2019-12" db="EMBL/GenBank/DDBJ databases">
        <title>Paraburkholderia acidiphila 7Q-K02 sp. nov and Paraburkholderia acidisoli DHF22 sp. nov., two strains isolated from forest soil.</title>
        <authorList>
            <person name="Gao Z."/>
            <person name="Qiu L."/>
        </authorList>
    </citation>
    <scope>NUCLEOTIDE SEQUENCE [LARGE SCALE GENOMIC DNA]</scope>
    <source>
        <strain evidence="13 14">DHF22</strain>
    </source>
</reference>
<evidence type="ECO:0000256" key="10">
    <source>
        <dbReference type="PIRNR" id="PIRNR002884"/>
    </source>
</evidence>
<evidence type="ECO:0000256" key="3">
    <source>
        <dbReference type="ARBA" id="ARBA00018484"/>
    </source>
</evidence>
<keyword evidence="6 10" id="KW-0283">Flagellar rotation</keyword>
<evidence type="ECO:0000313" key="14">
    <source>
        <dbReference type="Proteomes" id="UP000433577"/>
    </source>
</evidence>